<dbReference type="GeneID" id="77947788"/>
<name>A0AAE9C7D3_9CAUD</name>
<reference evidence="2" key="1">
    <citation type="submission" date="2021-10" db="EMBL/GenBank/DDBJ databases">
        <title>Bacteriophage attack leads to shedding of the bacterial cell wall.</title>
        <authorList>
            <person name="Ongenae V."/>
            <person name="Claessen D."/>
            <person name="Briegel A."/>
        </authorList>
    </citation>
    <scope>NUCLEOTIDE SEQUENCE</scope>
</reference>
<dbReference type="EMBL" id="OK412919">
    <property type="protein sequence ID" value="UFD97960.1"/>
    <property type="molecule type" value="Genomic_DNA"/>
</dbReference>
<proteinExistence type="predicted"/>
<evidence type="ECO:0000313" key="3">
    <source>
        <dbReference type="Proteomes" id="UP000827624"/>
    </source>
</evidence>
<dbReference type="RefSeq" id="YP_010671535.1">
    <property type="nucleotide sequence ID" value="NC_070968.1"/>
</dbReference>
<feature type="region of interest" description="Disordered" evidence="1">
    <location>
        <begin position="1"/>
        <end position="31"/>
    </location>
</feature>
<organism evidence="2 3">
    <name type="scientific">Streptomyces phage Pablito</name>
    <dbReference type="NCBI Taxonomy" id="2894593"/>
    <lineage>
        <taxon>Viruses</taxon>
        <taxon>Duplodnaviria</taxon>
        <taxon>Heunggongvirae</taxon>
        <taxon>Uroviricota</taxon>
        <taxon>Caudoviricetes</taxon>
        <taxon>Arquatrovirinae</taxon>
        <taxon>Janusvirus</taxon>
        <taxon>Janusvirus pablito</taxon>
    </lineage>
</organism>
<evidence type="ECO:0000313" key="2">
    <source>
        <dbReference type="EMBL" id="UFD97960.1"/>
    </source>
</evidence>
<accession>A0AAE9C7D3</accession>
<sequence>MPTTYYPYDNGTVGPTGPEGPQGPAGPAGATGVVQSVNGQSVEDVVLDAADVGALPSNANAQLDAQYLWLNTAAGTYRAFGWKTAGVDRWLMQVDDVAETGAAAGSNFRLSARNDDGSFNKTAVYVRRDTGQSAFLTTTTHGSAVLTAGGSLGLRDIGADPATSSGGVFLYAKSGVMYVKQADGTSFQISQISYPVSSVNGETGHVTLGAADVGALPTASGGQVNGNIKISGDAGTYRGLDLATNGIARWSIQEDATAEGPGTDDGSNFRIIARDDAGNFKSTAYYVNRDTGQMTFGDGSPVGGAKATTAGPHGIRNIAWEPDADPNGFQLYAVDGNPMIKKGDGTVFEVGSGGSGGGGAVDSVNGQTGIVDLDAADVGAYPATGGELAGKLSQTGDGTNNLVEWKTPSDTIATRIGPNGNFVSEGAFYAKSGMQLGSTNYDMGGGSGGLIGMDNAAVVPTTNPTGGAILYVEGGVLKVRQSDGTVVTVANIPTIPVTSVNGDTGAVVIDTASIGAIPTSQKAAASGVASLDSGTKVPIAQLPDPSVPSGFTPESMGLKAWAGDPAFTAAGFSYPGVAKGRMTAVYINRSMSVSKIAWHIFGYAGGLLSGSWAGIYNTSGTLMRATGDLSTASYEPAEQHGTGGAVSTSNLTSAVTLSPGVYYIIWRMNYTASPVDGPALMRFDSSSTCAAVYGVSNIRRFGSFNSSATSAPSTLVPSWETDPLRFWAALA</sequence>
<dbReference type="KEGG" id="vg:77947788"/>
<dbReference type="Proteomes" id="UP000827624">
    <property type="component" value="Segment"/>
</dbReference>
<protein>
    <recommendedName>
        <fullName evidence="4">Minor tail protein</fullName>
    </recommendedName>
</protein>
<evidence type="ECO:0008006" key="4">
    <source>
        <dbReference type="Google" id="ProtNLM"/>
    </source>
</evidence>
<keyword evidence="3" id="KW-1185">Reference proteome</keyword>
<evidence type="ECO:0000256" key="1">
    <source>
        <dbReference type="SAM" id="MobiDB-lite"/>
    </source>
</evidence>